<evidence type="ECO:0000256" key="2">
    <source>
        <dbReference type="SAM" id="Phobius"/>
    </source>
</evidence>
<evidence type="ECO:0000256" key="1">
    <source>
        <dbReference type="SAM" id="MobiDB-lite"/>
    </source>
</evidence>
<gene>
    <name evidence="3" type="ORF">ABID49_000062</name>
</gene>
<keyword evidence="4" id="KW-1185">Reference proteome</keyword>
<keyword evidence="2" id="KW-1133">Transmembrane helix</keyword>
<dbReference type="RefSeq" id="WP_354194160.1">
    <property type="nucleotide sequence ID" value="NZ_JBEPLW010000001.1"/>
</dbReference>
<evidence type="ECO:0000313" key="4">
    <source>
        <dbReference type="Proteomes" id="UP001549099"/>
    </source>
</evidence>
<name>A0ABV2G7C9_9BACL</name>
<feature type="region of interest" description="Disordered" evidence="1">
    <location>
        <begin position="77"/>
        <end position="96"/>
    </location>
</feature>
<sequence length="96" mass="10789">MEKRAEFTKKGLFNFNLMTGILTEFYLFSFTFLFHYDVVTTNREGTTMKKVKMMTAMALLMAIIGIPGFASADIQDNGTPAGDISPLSKDRGEEYD</sequence>
<comment type="caution">
    <text evidence="3">The sequence shown here is derived from an EMBL/GenBank/DDBJ whole genome shotgun (WGS) entry which is preliminary data.</text>
</comment>
<feature type="transmembrane region" description="Helical" evidence="2">
    <location>
        <begin position="54"/>
        <end position="72"/>
    </location>
</feature>
<evidence type="ECO:0000313" key="3">
    <source>
        <dbReference type="EMBL" id="MET3574186.1"/>
    </source>
</evidence>
<organism evidence="3 4">
    <name type="scientific">Bhargavaea ullalensis</name>
    <dbReference type="NCBI Taxonomy" id="1265685"/>
    <lineage>
        <taxon>Bacteria</taxon>
        <taxon>Bacillati</taxon>
        <taxon>Bacillota</taxon>
        <taxon>Bacilli</taxon>
        <taxon>Bacillales</taxon>
        <taxon>Caryophanaceae</taxon>
        <taxon>Bhargavaea</taxon>
    </lineage>
</organism>
<feature type="transmembrane region" description="Helical" evidence="2">
    <location>
        <begin position="12"/>
        <end position="34"/>
    </location>
</feature>
<keyword evidence="2" id="KW-0812">Transmembrane</keyword>
<keyword evidence="2" id="KW-0472">Membrane</keyword>
<dbReference type="EMBL" id="JBEPLW010000001">
    <property type="protein sequence ID" value="MET3574186.1"/>
    <property type="molecule type" value="Genomic_DNA"/>
</dbReference>
<proteinExistence type="predicted"/>
<reference evidence="3 4" key="1">
    <citation type="submission" date="2024-06" db="EMBL/GenBank/DDBJ databases">
        <title>Genomic Encyclopedia of Type Strains, Phase IV (KMG-IV): sequencing the most valuable type-strain genomes for metagenomic binning, comparative biology and taxonomic classification.</title>
        <authorList>
            <person name="Goeker M."/>
        </authorList>
    </citation>
    <scope>NUCLEOTIDE SEQUENCE [LARGE SCALE GENOMIC DNA]</scope>
    <source>
        <strain evidence="3 4">DSM 26128</strain>
    </source>
</reference>
<accession>A0ABV2G7C9</accession>
<dbReference type="Proteomes" id="UP001549099">
    <property type="component" value="Unassembled WGS sequence"/>
</dbReference>
<protein>
    <submittedName>
        <fullName evidence="3">Fatty acid desaturase</fullName>
    </submittedName>
</protein>